<accession>A0A382VSZ0</accession>
<gene>
    <name evidence="1" type="ORF">METZ01_LOCUS402334</name>
</gene>
<proteinExistence type="predicted"/>
<dbReference type="AlphaFoldDB" id="A0A382VSZ0"/>
<dbReference type="EMBL" id="UINC01154285">
    <property type="protein sequence ID" value="SVD49480.1"/>
    <property type="molecule type" value="Genomic_DNA"/>
</dbReference>
<protein>
    <submittedName>
        <fullName evidence="1">Uncharacterized protein</fullName>
    </submittedName>
</protein>
<feature type="non-terminal residue" evidence="1">
    <location>
        <position position="171"/>
    </location>
</feature>
<evidence type="ECO:0000313" key="1">
    <source>
        <dbReference type="EMBL" id="SVD49480.1"/>
    </source>
</evidence>
<sequence length="171" mass="19000">MSCATEADPRELCLRINESSPVGGLFEGDRSRVHLDSHLPWRISPEPFWITPEQHDFLLRLGPALLAFNRAANLLYHQSLKGIQPEFVHEYLDAGKPERILELSRLNRVKSHQPLVLRPDLIVTADGVRVAELDSIPGGIGFTAQVTALYADLGYDVIGGRDGLVEGFYEA</sequence>
<reference evidence="1" key="1">
    <citation type="submission" date="2018-05" db="EMBL/GenBank/DDBJ databases">
        <authorList>
            <person name="Lanie J.A."/>
            <person name="Ng W.-L."/>
            <person name="Kazmierczak K.M."/>
            <person name="Andrzejewski T.M."/>
            <person name="Davidsen T.M."/>
            <person name="Wayne K.J."/>
            <person name="Tettelin H."/>
            <person name="Glass J.I."/>
            <person name="Rusch D."/>
            <person name="Podicherti R."/>
            <person name="Tsui H.-C.T."/>
            <person name="Winkler M.E."/>
        </authorList>
    </citation>
    <scope>NUCLEOTIDE SEQUENCE</scope>
</reference>
<name>A0A382VSZ0_9ZZZZ</name>
<organism evidence="1">
    <name type="scientific">marine metagenome</name>
    <dbReference type="NCBI Taxonomy" id="408172"/>
    <lineage>
        <taxon>unclassified sequences</taxon>
        <taxon>metagenomes</taxon>
        <taxon>ecological metagenomes</taxon>
    </lineage>
</organism>